<evidence type="ECO:0000256" key="2">
    <source>
        <dbReference type="ARBA" id="ARBA00022980"/>
    </source>
</evidence>
<protein>
    <recommendedName>
        <fullName evidence="4 5">Large ribosomal subunit protein eL32</fullName>
    </recommendedName>
</protein>
<evidence type="ECO:0000256" key="3">
    <source>
        <dbReference type="ARBA" id="ARBA00023274"/>
    </source>
</evidence>
<proteinExistence type="inferred from homology"/>
<dbReference type="GO" id="GO:0005840">
    <property type="term" value="C:ribosome"/>
    <property type="evidence" value="ECO:0007669"/>
    <property type="project" value="UniProtKB-KW"/>
</dbReference>
<dbReference type="CDD" id="cd00513">
    <property type="entry name" value="Ribosomal_L32_L32e"/>
    <property type="match status" value="1"/>
</dbReference>
<dbReference type="SUPFAM" id="SSF52042">
    <property type="entry name" value="Ribosomal protein L32e"/>
    <property type="match status" value="1"/>
</dbReference>
<dbReference type="EMBL" id="JAVKPK010000012">
    <property type="protein sequence ID" value="MDR7665001.1"/>
    <property type="molecule type" value="Genomic_DNA"/>
</dbReference>
<name>A0ABU2CZ38_9EURY</name>
<dbReference type="PANTHER" id="PTHR23413">
    <property type="entry name" value="60S RIBOSOMAL PROTEIN L32 AND DNA-DIRECTED RNA POLYMERASE II, SUBUNIT N"/>
    <property type="match status" value="1"/>
</dbReference>
<dbReference type="HAMAP" id="MF_00810">
    <property type="entry name" value="Ribosomal_eL32"/>
    <property type="match status" value="1"/>
</dbReference>
<accession>A0ABU2CZ38</accession>
<organism evidence="6 7">
    <name type="scientific">Methanosarcina baikalica</name>
    <dbReference type="NCBI Taxonomy" id="3073890"/>
    <lineage>
        <taxon>Archaea</taxon>
        <taxon>Methanobacteriati</taxon>
        <taxon>Methanobacteriota</taxon>
        <taxon>Stenosarchaea group</taxon>
        <taxon>Methanomicrobia</taxon>
        <taxon>Methanosarcinales</taxon>
        <taxon>Methanosarcinaceae</taxon>
        <taxon>Methanosarcina</taxon>
    </lineage>
</organism>
<dbReference type="InterPro" id="IPR018263">
    <property type="entry name" value="Ribosomal_eL32_CS"/>
</dbReference>
<dbReference type="PROSITE" id="PS00580">
    <property type="entry name" value="RIBOSOMAL_L32E"/>
    <property type="match status" value="1"/>
</dbReference>
<keyword evidence="3 5" id="KW-0687">Ribonucleoprotein</keyword>
<keyword evidence="2 5" id="KW-0689">Ribosomal protein</keyword>
<dbReference type="RefSeq" id="WP_310575087.1">
    <property type="nucleotide sequence ID" value="NZ_JAVKPK010000012.1"/>
</dbReference>
<dbReference type="Pfam" id="PF01655">
    <property type="entry name" value="Ribosomal_L32e"/>
    <property type="match status" value="1"/>
</dbReference>
<dbReference type="NCBIfam" id="NF006332">
    <property type="entry name" value="PRK08562.1"/>
    <property type="match status" value="1"/>
</dbReference>
<keyword evidence="7" id="KW-1185">Reference proteome</keyword>
<dbReference type="InterPro" id="IPR001515">
    <property type="entry name" value="Ribosomal_eL32"/>
</dbReference>
<evidence type="ECO:0000313" key="6">
    <source>
        <dbReference type="EMBL" id="MDR7665001.1"/>
    </source>
</evidence>
<dbReference type="InterPro" id="IPR036351">
    <property type="entry name" value="Ribosomal_eL32_sf"/>
</dbReference>
<gene>
    <name evidence="5" type="primary">rpl32e</name>
    <name evidence="6" type="ORF">RG963_04200</name>
</gene>
<dbReference type="SMART" id="SM01393">
    <property type="entry name" value="Ribosomal_L32e"/>
    <property type="match status" value="1"/>
</dbReference>
<evidence type="ECO:0000313" key="7">
    <source>
        <dbReference type="Proteomes" id="UP001246244"/>
    </source>
</evidence>
<evidence type="ECO:0000256" key="5">
    <source>
        <dbReference type="HAMAP-Rule" id="MF_00810"/>
    </source>
</evidence>
<dbReference type="Proteomes" id="UP001246244">
    <property type="component" value="Unassembled WGS sequence"/>
</dbReference>
<comment type="similarity">
    <text evidence="1 5">Belongs to the eukaryotic ribosomal protein eL32 family.</text>
</comment>
<evidence type="ECO:0000256" key="1">
    <source>
        <dbReference type="ARBA" id="ARBA00008431"/>
    </source>
</evidence>
<sequence length="146" mass="16243">MAEEFNEVESTSVSTLDMDPESRRLFNVRKVQKGKKPQFKRTCSHKFKRLDTNWRRPRGSQGKQRRKYVSKGALAQVGYGSPVAVKGLHPSGYSDVLISSITELELVDPSYEAIRIAATVGARKKAIILAKAEELGIKVLNPGRGE</sequence>
<evidence type="ECO:0000256" key="4">
    <source>
        <dbReference type="ARBA" id="ARBA00035229"/>
    </source>
</evidence>
<reference evidence="7" key="1">
    <citation type="submission" date="2023-07" db="EMBL/GenBank/DDBJ databases">
        <title>Whole-genome sequencing of a new Methanosarcina sp. Z-7115.</title>
        <authorList>
            <person name="Zhilina T.N."/>
            <person name="Merkel A.Y."/>
        </authorList>
    </citation>
    <scope>NUCLEOTIDE SEQUENCE [LARGE SCALE GENOMIC DNA]</scope>
    <source>
        <strain evidence="7">Z-7115</strain>
    </source>
</reference>
<dbReference type="InterPro" id="IPR023654">
    <property type="entry name" value="Ribosomal_eL32_arc"/>
</dbReference>
<comment type="caution">
    <text evidence="6">The sequence shown here is derived from an EMBL/GenBank/DDBJ whole genome shotgun (WGS) entry which is preliminary data.</text>
</comment>
<dbReference type="PANTHER" id="PTHR23413:SF1">
    <property type="entry name" value="RIBOSOMAL PROTEIN L32"/>
    <property type="match status" value="1"/>
</dbReference>